<dbReference type="SUPFAM" id="SSF52833">
    <property type="entry name" value="Thioredoxin-like"/>
    <property type="match status" value="1"/>
</dbReference>
<evidence type="ECO:0000313" key="2">
    <source>
        <dbReference type="EMBL" id="QZN99285.1"/>
    </source>
</evidence>
<proteinExistence type="predicted"/>
<evidence type="ECO:0000259" key="1">
    <source>
        <dbReference type="SMART" id="SM01248"/>
    </source>
</evidence>
<protein>
    <submittedName>
        <fullName evidence="2">Circadian clock KaiB family protein</fullName>
    </submittedName>
</protein>
<dbReference type="InterPro" id="IPR039022">
    <property type="entry name" value="KaiB-like"/>
</dbReference>
<dbReference type="PANTHER" id="PTHR41709">
    <property type="entry name" value="KAIB-LIKE PROTEIN 1"/>
    <property type="match status" value="1"/>
</dbReference>
<gene>
    <name evidence="2" type="ORF">K6K41_21205</name>
</gene>
<feature type="domain" description="KaiB" evidence="1">
    <location>
        <begin position="14"/>
        <end position="95"/>
    </location>
</feature>
<evidence type="ECO:0000313" key="3">
    <source>
        <dbReference type="Proteomes" id="UP000825701"/>
    </source>
</evidence>
<dbReference type="EMBL" id="CP081869">
    <property type="protein sequence ID" value="QZN99285.1"/>
    <property type="molecule type" value="Genomic_DNA"/>
</dbReference>
<dbReference type="PANTHER" id="PTHR41709:SF2">
    <property type="entry name" value="CIRCADIAN CLOCK PROTEIN KAIB2"/>
    <property type="match status" value="1"/>
</dbReference>
<sequence>MTDAAQSGERYVLRLFVTGSTPRSVRAIENLRAICEAELPGRYELEVVDVYLHPEAAKENQVIAAPTLLKLLPTPVRRVIGDLTDHDRVRYSLDIVKNDGTAQDPFASFGGAPSDKP</sequence>
<dbReference type="Gene3D" id="3.40.30.10">
    <property type="entry name" value="Glutaredoxin"/>
    <property type="match status" value="1"/>
</dbReference>
<dbReference type="RefSeq" id="WP_261402334.1">
    <property type="nucleotide sequence ID" value="NZ_CP081869.1"/>
</dbReference>
<reference evidence="2" key="1">
    <citation type="submission" date="2021-08" db="EMBL/GenBank/DDBJ databases">
        <authorList>
            <person name="Zhang H."/>
            <person name="Xu M."/>
            <person name="Yu Z."/>
            <person name="Yang L."/>
            <person name="Cai Y."/>
        </authorList>
    </citation>
    <scope>NUCLEOTIDE SEQUENCE</scope>
    <source>
        <strain evidence="2">CHL1</strain>
    </source>
</reference>
<dbReference type="Pfam" id="PF07689">
    <property type="entry name" value="KaiB"/>
    <property type="match status" value="1"/>
</dbReference>
<name>A0A9E6RDU4_9HYPH</name>
<dbReference type="InterPro" id="IPR011649">
    <property type="entry name" value="KaiB_domain"/>
</dbReference>
<dbReference type="KEGG" id="cmet:K6K41_21205"/>
<dbReference type="SMART" id="SM01248">
    <property type="entry name" value="KaiB"/>
    <property type="match status" value="1"/>
</dbReference>
<dbReference type="GO" id="GO:0048511">
    <property type="term" value="P:rhythmic process"/>
    <property type="evidence" value="ECO:0007669"/>
    <property type="project" value="InterPro"/>
</dbReference>
<dbReference type="Proteomes" id="UP000825701">
    <property type="component" value="Chromosome"/>
</dbReference>
<keyword evidence="3" id="KW-1185">Reference proteome</keyword>
<dbReference type="InterPro" id="IPR036249">
    <property type="entry name" value="Thioredoxin-like_sf"/>
</dbReference>
<accession>A0A9E6RDU4</accession>
<dbReference type="AlphaFoldDB" id="A0A9E6RDU4"/>
<organism evidence="2 3">
    <name type="scientific">Chenggangzhangella methanolivorans</name>
    <dbReference type="NCBI Taxonomy" id="1437009"/>
    <lineage>
        <taxon>Bacteria</taxon>
        <taxon>Pseudomonadati</taxon>
        <taxon>Pseudomonadota</taxon>
        <taxon>Alphaproteobacteria</taxon>
        <taxon>Hyphomicrobiales</taxon>
        <taxon>Methylopilaceae</taxon>
        <taxon>Chenggangzhangella</taxon>
    </lineage>
</organism>
<dbReference type="CDD" id="cd02978">
    <property type="entry name" value="KaiB_like"/>
    <property type="match status" value="1"/>
</dbReference>